<dbReference type="EMBL" id="POUD01000062">
    <property type="protein sequence ID" value="PZG17776.1"/>
    <property type="molecule type" value="Genomic_DNA"/>
</dbReference>
<evidence type="ECO:0000256" key="2">
    <source>
        <dbReference type="SAM" id="Phobius"/>
    </source>
</evidence>
<accession>A0A2W2E0N9</accession>
<sequence length="884" mass="98451">MERTGWRRAAYGTITIVLIASIVAGGARWGWWQALAGDRPEDPWDWVERIGWITGVLGLPATILFGVLALRSDRKPEDPPPPAPDRHRSEARLLDREKETDDLHRRLLEGPWGIVVVGGTSGVGKSKLVNTVLDELELERPELRVHRHEATPDVRLDVKTLIDAIEGDGASPIARRHGESSLARLEVALEALDDRPVVVLVDCAENLVNRNRDQCVDIDLDEAFEVIATRPRHRVSVVLVTQVEPGSPQGHTWPSTARRVWVEQLPERFFFDFLRGLDRNGALGLASLPKATLQVLSWKLQGNLRLAELVHAVLMTDSGFDARTLAEHLSLMPAKDVPQFLTRTLLRGLGPVQRTVLEALAAYATPVDAAAVAILAEEHDLAAIGNALGALADRHLVRSTSNGRYYLPRSGPDWLSEDIAVEDPTSGERWPDLLHRAANALTGLRHQNPRSVDDLRVHFAELAALMRAGLHRSAHELVERIDAVLREWNCGFLLLAQREELRDKLGVTRLEMANDTALGDIYAQRGQRDAANLAYGRALRHADELEDADSVIRIHANMAAMHWEFNRTQEAYCEHTYVRDAALRLGDLPVVMGALEGLANCHRRWGRYAQAIACAQEALGLAQSPEFPTDEPARNFASSRTVNLALKLARWHAELGRTAEAWRYMEAAEREEAERDDAWLLAACLDGRADLHLTTQPGWAIEMADKAVEQAVRTRDPVILLQARTTLCVAYLKIDKVDEAAYEIDSAARYRRGGRSLVVLALLALVAREQRDVVKAKKLFAQLYGDAMGRLRLDSDDPTARDDRDFTAWDFLGFALCGLRLDEGDLDEAVAAFRKARSLTPPTPGLVERLRFMLQRLDRCARPPGRLRPAIEALSDTETRPAEL</sequence>
<dbReference type="GO" id="GO:0016887">
    <property type="term" value="F:ATP hydrolysis activity"/>
    <property type="evidence" value="ECO:0007669"/>
    <property type="project" value="InterPro"/>
</dbReference>
<keyword evidence="2" id="KW-0472">Membrane</keyword>
<feature type="transmembrane region" description="Helical" evidence="2">
    <location>
        <begin position="9"/>
        <end position="30"/>
    </location>
</feature>
<dbReference type="SUPFAM" id="SSF48452">
    <property type="entry name" value="TPR-like"/>
    <property type="match status" value="1"/>
</dbReference>
<keyword evidence="5" id="KW-1185">Reference proteome</keyword>
<dbReference type="OrthoDB" id="4349880at2"/>
<dbReference type="Pfam" id="PF13181">
    <property type="entry name" value="TPR_8"/>
    <property type="match status" value="1"/>
</dbReference>
<evidence type="ECO:0000313" key="5">
    <source>
        <dbReference type="Proteomes" id="UP000249304"/>
    </source>
</evidence>
<dbReference type="InterPro" id="IPR011990">
    <property type="entry name" value="TPR-like_helical_dom_sf"/>
</dbReference>
<evidence type="ECO:0000259" key="3">
    <source>
        <dbReference type="Pfam" id="PF20703"/>
    </source>
</evidence>
<keyword evidence="2" id="KW-1133">Transmembrane helix</keyword>
<dbReference type="Proteomes" id="UP000249304">
    <property type="component" value="Unassembled WGS sequence"/>
</dbReference>
<feature type="region of interest" description="Disordered" evidence="1">
    <location>
        <begin position="74"/>
        <end position="95"/>
    </location>
</feature>
<keyword evidence="2" id="KW-0812">Transmembrane</keyword>
<dbReference type="AlphaFoldDB" id="A0A2W2E0N9"/>
<name>A0A2W2E0N9_9ACTN</name>
<organism evidence="4 5">
    <name type="scientific">Nonomuraea aridisoli</name>
    <dbReference type="NCBI Taxonomy" id="2070368"/>
    <lineage>
        <taxon>Bacteria</taxon>
        <taxon>Bacillati</taxon>
        <taxon>Actinomycetota</taxon>
        <taxon>Actinomycetes</taxon>
        <taxon>Streptosporangiales</taxon>
        <taxon>Streptosporangiaceae</taxon>
        <taxon>Nonomuraea</taxon>
    </lineage>
</organism>
<dbReference type="InterPro" id="IPR019734">
    <property type="entry name" value="TPR_rpt"/>
</dbReference>
<dbReference type="RefSeq" id="WP_111179965.1">
    <property type="nucleotide sequence ID" value="NZ_POUD01000062.1"/>
</dbReference>
<feature type="domain" description="Novel STAND NTPase 1" evidence="3">
    <location>
        <begin position="94"/>
        <end position="239"/>
    </location>
</feature>
<gene>
    <name evidence="4" type="ORF">C1J01_17055</name>
</gene>
<evidence type="ECO:0000256" key="1">
    <source>
        <dbReference type="SAM" id="MobiDB-lite"/>
    </source>
</evidence>
<evidence type="ECO:0000313" key="4">
    <source>
        <dbReference type="EMBL" id="PZG17776.1"/>
    </source>
</evidence>
<dbReference type="SUPFAM" id="SSF52540">
    <property type="entry name" value="P-loop containing nucleoside triphosphate hydrolases"/>
    <property type="match status" value="1"/>
</dbReference>
<dbReference type="InterPro" id="IPR027417">
    <property type="entry name" value="P-loop_NTPase"/>
</dbReference>
<comment type="caution">
    <text evidence="4">The sequence shown here is derived from an EMBL/GenBank/DDBJ whole genome shotgun (WGS) entry which is preliminary data.</text>
</comment>
<dbReference type="Gene3D" id="1.25.40.10">
    <property type="entry name" value="Tetratricopeptide repeat domain"/>
    <property type="match status" value="2"/>
</dbReference>
<reference evidence="4 5" key="1">
    <citation type="submission" date="2018-01" db="EMBL/GenBank/DDBJ databases">
        <title>Draft genome sequence of Nonomuraea sp. KC333.</title>
        <authorList>
            <person name="Sahin N."/>
            <person name="Saygin H."/>
            <person name="Ay H."/>
        </authorList>
    </citation>
    <scope>NUCLEOTIDE SEQUENCE [LARGE SCALE GENOMIC DNA]</scope>
    <source>
        <strain evidence="4 5">KC333</strain>
    </source>
</reference>
<protein>
    <recommendedName>
        <fullName evidence="3">Novel STAND NTPase 1 domain-containing protein</fullName>
    </recommendedName>
</protein>
<dbReference type="Pfam" id="PF20703">
    <property type="entry name" value="nSTAND1"/>
    <property type="match status" value="1"/>
</dbReference>
<dbReference type="InterPro" id="IPR049052">
    <property type="entry name" value="nSTAND1"/>
</dbReference>
<proteinExistence type="predicted"/>